<comment type="caution">
    <text evidence="1">The sequence shown here is derived from an EMBL/GenBank/DDBJ whole genome shotgun (WGS) entry which is preliminary data.</text>
</comment>
<reference evidence="1" key="1">
    <citation type="submission" date="2023-06" db="EMBL/GenBank/DDBJ databases">
        <authorList>
            <consortium name="Lawrence Berkeley National Laboratory"/>
            <person name="Ahrendt S."/>
            <person name="Sahu N."/>
            <person name="Indic B."/>
            <person name="Wong-Bajracharya J."/>
            <person name="Merenyi Z."/>
            <person name="Ke H.-M."/>
            <person name="Monk M."/>
            <person name="Kocsube S."/>
            <person name="Drula E."/>
            <person name="Lipzen A."/>
            <person name="Balint B."/>
            <person name="Henrissat B."/>
            <person name="Andreopoulos B."/>
            <person name="Martin F.M."/>
            <person name="Harder C.B."/>
            <person name="Rigling D."/>
            <person name="Ford K.L."/>
            <person name="Foster G.D."/>
            <person name="Pangilinan J."/>
            <person name="Papanicolaou A."/>
            <person name="Barry K."/>
            <person name="LaButti K."/>
            <person name="Viragh M."/>
            <person name="Koriabine M."/>
            <person name="Yan M."/>
            <person name="Riley R."/>
            <person name="Champramary S."/>
            <person name="Plett K.L."/>
            <person name="Tsai I.J."/>
            <person name="Slot J."/>
            <person name="Sipos G."/>
            <person name="Plett J."/>
            <person name="Nagy L.G."/>
            <person name="Grigoriev I.V."/>
        </authorList>
    </citation>
    <scope>NUCLEOTIDE SEQUENCE</scope>
    <source>
        <strain evidence="1">HWK02</strain>
    </source>
</reference>
<name>A0AA39QFM8_9AGAR</name>
<protein>
    <submittedName>
        <fullName evidence="1">Uncharacterized protein</fullName>
    </submittedName>
</protein>
<proteinExistence type="predicted"/>
<dbReference type="AlphaFoldDB" id="A0AA39QFM8"/>
<dbReference type="Proteomes" id="UP001175228">
    <property type="component" value="Unassembled WGS sequence"/>
</dbReference>
<evidence type="ECO:0000313" key="1">
    <source>
        <dbReference type="EMBL" id="KAK0501444.1"/>
    </source>
</evidence>
<keyword evidence="2" id="KW-1185">Reference proteome</keyword>
<dbReference type="EMBL" id="JAUEPU010000006">
    <property type="protein sequence ID" value="KAK0501444.1"/>
    <property type="molecule type" value="Genomic_DNA"/>
</dbReference>
<evidence type="ECO:0000313" key="2">
    <source>
        <dbReference type="Proteomes" id="UP001175228"/>
    </source>
</evidence>
<gene>
    <name evidence="1" type="ORF">EDD18DRAFT_737109</name>
</gene>
<organism evidence="1 2">
    <name type="scientific">Armillaria luteobubalina</name>
    <dbReference type="NCBI Taxonomy" id="153913"/>
    <lineage>
        <taxon>Eukaryota</taxon>
        <taxon>Fungi</taxon>
        <taxon>Dikarya</taxon>
        <taxon>Basidiomycota</taxon>
        <taxon>Agaricomycotina</taxon>
        <taxon>Agaricomycetes</taxon>
        <taxon>Agaricomycetidae</taxon>
        <taxon>Agaricales</taxon>
        <taxon>Marasmiineae</taxon>
        <taxon>Physalacriaceae</taxon>
        <taxon>Armillaria</taxon>
    </lineage>
</organism>
<sequence>MTLSKVEEMSLSSMTPQRVDSKNVYRLLCPFGSFHDTIFLALTSTDFASGNRIPFTISLDISKHPLLSQILDENIYVTLVNKICLWSSANLNPISSERQISSGSVNSRLDSQGKVFLRGSIQAGRAGKESSWRLEGVASMEYILRVHVTMPKHLLGKMPTFRHEAAITITTDEYGTLQRELKTMGGIPTPALGLQITHSDEPITFANVFII</sequence>
<accession>A0AA39QFM8</accession>